<dbReference type="Gene3D" id="3.40.50.150">
    <property type="entry name" value="Vaccinia Virus protein VP39"/>
    <property type="match status" value="1"/>
</dbReference>
<gene>
    <name evidence="3" type="ORF">B7C42_05440</name>
</gene>
<dbReference type="EMBL" id="NGAF01000013">
    <property type="protein sequence ID" value="OXR42662.1"/>
    <property type="molecule type" value="Genomic_DNA"/>
</dbReference>
<evidence type="ECO:0000313" key="4">
    <source>
        <dbReference type="Proteomes" id="UP000215506"/>
    </source>
</evidence>
<sequence length="485" mass="51402">MKFDGDGGRAGLTSGGVSIDARAGQWVELNRANWDERVPIHLTSEFYDVDRFVAGAEALRAFELDEVGEVRGKRLLHLQCHIGTDTLAWARHGAAVTGLDFSAPAVRTATGLAARIGVPGARFVTANVYDAATALAGNRYDIVYTGVGALVWLPDLVRWASVVAQLLAPGGFLYLTEFHPFGDILAEDDGRTVAYDYFDPAPQVWEEPGTYADPDAPTTANVTVQWQHGIGEIVTALAAAGCAWISFANTTSPCTRASAISARRAGSIACRPDNRECRCCSPCGRRNRTAESPRCRAVFGAQPVTSLSVFVVVAVVGRVAMTVVEIVDVIVVRDGDVPAPFAVHVLVSGVFGVPGRFALVDVVTVDPMDVPVVQVVDVVAVRHRDVPAALAVGVLVSGMGGVPTARHQRCSLRYGSSIHSYPRMHQRICEEVATGRVPGTSRRRSRAGAPDPERVAGEEFAAVPSSPGAGYRWVIGWPGGGPAAG</sequence>
<dbReference type="Pfam" id="PF08242">
    <property type="entry name" value="Methyltransf_12"/>
    <property type="match status" value="1"/>
</dbReference>
<protein>
    <recommendedName>
        <fullName evidence="2">Methyltransferase type 12 domain-containing protein</fullName>
    </recommendedName>
</protein>
<dbReference type="Proteomes" id="UP000215506">
    <property type="component" value="Unassembled WGS sequence"/>
</dbReference>
<evidence type="ECO:0000259" key="2">
    <source>
        <dbReference type="Pfam" id="PF08242"/>
    </source>
</evidence>
<dbReference type="InterPro" id="IPR029063">
    <property type="entry name" value="SAM-dependent_MTases_sf"/>
</dbReference>
<feature type="domain" description="Methyltransferase type 12" evidence="2">
    <location>
        <begin position="76"/>
        <end position="173"/>
    </location>
</feature>
<feature type="region of interest" description="Disordered" evidence="1">
    <location>
        <begin position="435"/>
        <end position="455"/>
    </location>
</feature>
<dbReference type="InterPro" id="IPR013217">
    <property type="entry name" value="Methyltransf_12"/>
</dbReference>
<accession>A0A231H1F3</accession>
<comment type="caution">
    <text evidence="3">The sequence shown here is derived from an EMBL/GenBank/DDBJ whole genome shotgun (WGS) entry which is preliminary data.</text>
</comment>
<proteinExistence type="predicted"/>
<dbReference type="AlphaFoldDB" id="A0A231H1F3"/>
<dbReference type="SUPFAM" id="SSF53335">
    <property type="entry name" value="S-adenosyl-L-methionine-dependent methyltransferases"/>
    <property type="match status" value="1"/>
</dbReference>
<dbReference type="CDD" id="cd02440">
    <property type="entry name" value="AdoMet_MTases"/>
    <property type="match status" value="1"/>
</dbReference>
<reference evidence="3 4" key="1">
    <citation type="submission" date="2017-07" db="EMBL/GenBank/DDBJ databases">
        <title>First draft Genome Sequence of Nocardia cerradoensis isolated from human infection.</title>
        <authorList>
            <person name="Carrasco G."/>
        </authorList>
    </citation>
    <scope>NUCLEOTIDE SEQUENCE [LARGE SCALE GENOMIC DNA]</scope>
    <source>
        <strain evidence="3 4">CNM20130759</strain>
    </source>
</reference>
<organism evidence="3 4">
    <name type="scientific">Nocardia cerradoensis</name>
    <dbReference type="NCBI Taxonomy" id="85688"/>
    <lineage>
        <taxon>Bacteria</taxon>
        <taxon>Bacillati</taxon>
        <taxon>Actinomycetota</taxon>
        <taxon>Actinomycetes</taxon>
        <taxon>Mycobacteriales</taxon>
        <taxon>Nocardiaceae</taxon>
        <taxon>Nocardia</taxon>
    </lineage>
</organism>
<keyword evidence="4" id="KW-1185">Reference proteome</keyword>
<name>A0A231H1F3_9NOCA</name>
<evidence type="ECO:0000313" key="3">
    <source>
        <dbReference type="EMBL" id="OXR42662.1"/>
    </source>
</evidence>
<evidence type="ECO:0000256" key="1">
    <source>
        <dbReference type="SAM" id="MobiDB-lite"/>
    </source>
</evidence>